<keyword evidence="2" id="KW-1185">Reference proteome</keyword>
<gene>
    <name evidence="1" type="ORF">KQX54_007854</name>
</gene>
<protein>
    <submittedName>
        <fullName evidence="1">Uncharacterized protein</fullName>
    </submittedName>
</protein>
<proteinExistence type="predicted"/>
<dbReference type="AlphaFoldDB" id="A0AAV7HZ74"/>
<accession>A0AAV7HZ74</accession>
<evidence type="ECO:0000313" key="1">
    <source>
        <dbReference type="EMBL" id="KAH0539753.1"/>
    </source>
</evidence>
<evidence type="ECO:0000313" key="2">
    <source>
        <dbReference type="Proteomes" id="UP000826195"/>
    </source>
</evidence>
<organism evidence="1 2">
    <name type="scientific">Cotesia glomerata</name>
    <name type="common">Lepidopteran parasitic wasp</name>
    <name type="synonym">Apanteles glomeratus</name>
    <dbReference type="NCBI Taxonomy" id="32391"/>
    <lineage>
        <taxon>Eukaryota</taxon>
        <taxon>Metazoa</taxon>
        <taxon>Ecdysozoa</taxon>
        <taxon>Arthropoda</taxon>
        <taxon>Hexapoda</taxon>
        <taxon>Insecta</taxon>
        <taxon>Pterygota</taxon>
        <taxon>Neoptera</taxon>
        <taxon>Endopterygota</taxon>
        <taxon>Hymenoptera</taxon>
        <taxon>Apocrita</taxon>
        <taxon>Ichneumonoidea</taxon>
        <taxon>Braconidae</taxon>
        <taxon>Microgastrinae</taxon>
        <taxon>Cotesia</taxon>
    </lineage>
</organism>
<dbReference type="Proteomes" id="UP000826195">
    <property type="component" value="Unassembled WGS sequence"/>
</dbReference>
<name>A0AAV7HZ74_COTGL</name>
<comment type="caution">
    <text evidence="1">The sequence shown here is derived from an EMBL/GenBank/DDBJ whole genome shotgun (WGS) entry which is preliminary data.</text>
</comment>
<reference evidence="1 2" key="1">
    <citation type="journal article" date="2021" name="J. Hered.">
        <title>A chromosome-level genome assembly of the parasitoid wasp, Cotesia glomerata (Hymenoptera: Braconidae).</title>
        <authorList>
            <person name="Pinto B.J."/>
            <person name="Weis J.J."/>
            <person name="Gamble T."/>
            <person name="Ode P.J."/>
            <person name="Paul R."/>
            <person name="Zaspel J.M."/>
        </authorList>
    </citation>
    <scope>NUCLEOTIDE SEQUENCE [LARGE SCALE GENOMIC DNA]</scope>
    <source>
        <strain evidence="1">CgM1</strain>
    </source>
</reference>
<dbReference type="EMBL" id="JAHXZJ010002609">
    <property type="protein sequence ID" value="KAH0539753.1"/>
    <property type="molecule type" value="Genomic_DNA"/>
</dbReference>
<sequence>MSSGIHRASEFEHDRSVQGVAASQQSRLEGLMYVCAVTGGGLQGGSSGSASASAGGWLRVLLYASSGIGHHPLLHTYICHVLPCRSFTSCPQDQPG</sequence>